<sequence>MIALGGGVPCLWLDQVDSTNDEARRRAMNGAQGPLWICARVQEKGRGRRGRQWVSKDGNLFASLLYRPVRPLSQRAQLSFVAALALHDALTHVFESLSGRLFCKWPNDLLLDGAKLAGILLESEQDWVVMGLGVNLLHAPDDSERPAISLQKATGLAIDRLDMLKALSRSTQIRVAQWEEEGFAPIREDWLARATGLGSDIVVRLEENELRGRFCGLADDGALLLRPRSLGLEGQAADPHEGMIRITAGDVFPALKGA</sequence>
<dbReference type="GO" id="GO:0004077">
    <property type="term" value="F:biotin--[biotin carboxyl-carrier protein] ligase activity"/>
    <property type="evidence" value="ECO:0007669"/>
    <property type="project" value="InterPro"/>
</dbReference>
<reference evidence="3 4" key="1">
    <citation type="submission" date="2019-09" db="EMBL/GenBank/DDBJ databases">
        <title>NBRP : Genome information of microbial organism related human and environment.</title>
        <authorList>
            <person name="Hattori M."/>
            <person name="Oshima K."/>
            <person name="Inaba H."/>
            <person name="Suda W."/>
            <person name="Sakamoto M."/>
            <person name="Iino T."/>
            <person name="Kitahara M."/>
            <person name="Oshida Y."/>
            <person name="Iida T."/>
            <person name="Kudo T."/>
            <person name="Itoh T."/>
            <person name="Ohkuma M."/>
        </authorList>
    </citation>
    <scope>NUCLEOTIDE SEQUENCE [LARGE SCALE GENOMIC DNA]</scope>
    <source>
        <strain evidence="3 4">Q-1</strain>
    </source>
</reference>
<dbReference type="InterPro" id="IPR004408">
    <property type="entry name" value="Biotin_CoA_COase_ligase"/>
</dbReference>
<dbReference type="PANTHER" id="PTHR12835:SF5">
    <property type="entry name" value="BIOTIN--PROTEIN LIGASE"/>
    <property type="match status" value="1"/>
</dbReference>
<gene>
    <name evidence="3" type="ORF">JCM17846_07610</name>
</gene>
<dbReference type="RefSeq" id="WP_042084627.1">
    <property type="nucleotide sequence ID" value="NZ_BKCN01000002.1"/>
</dbReference>
<keyword evidence="4" id="KW-1185">Reference proteome</keyword>
<dbReference type="GO" id="GO:0005737">
    <property type="term" value="C:cytoplasm"/>
    <property type="evidence" value="ECO:0007669"/>
    <property type="project" value="TreeGrafter"/>
</dbReference>
<comment type="caution">
    <text evidence="3">The sequence shown here is derived from an EMBL/GenBank/DDBJ whole genome shotgun (WGS) entry which is preliminary data.</text>
</comment>
<accession>A0A5A7N7M4</accession>
<dbReference type="SUPFAM" id="SSF55681">
    <property type="entry name" value="Class II aaRS and biotin synthetases"/>
    <property type="match status" value="1"/>
</dbReference>
<dbReference type="PANTHER" id="PTHR12835">
    <property type="entry name" value="BIOTIN PROTEIN LIGASE"/>
    <property type="match status" value="1"/>
</dbReference>
<evidence type="ECO:0000313" key="4">
    <source>
        <dbReference type="Proteomes" id="UP000324996"/>
    </source>
</evidence>
<keyword evidence="1 3" id="KW-0436">Ligase</keyword>
<dbReference type="CDD" id="cd16442">
    <property type="entry name" value="BPL"/>
    <property type="match status" value="1"/>
</dbReference>
<organism evidence="3 4">
    <name type="scientific">Iodidimonas nitroreducens</name>
    <dbReference type="NCBI Taxonomy" id="1236968"/>
    <lineage>
        <taxon>Bacteria</taxon>
        <taxon>Pseudomonadati</taxon>
        <taxon>Pseudomonadota</taxon>
        <taxon>Alphaproteobacteria</taxon>
        <taxon>Iodidimonadales</taxon>
        <taxon>Iodidimonadaceae</taxon>
        <taxon>Iodidimonas</taxon>
    </lineage>
</organism>
<name>A0A5A7N7M4_9PROT</name>
<evidence type="ECO:0000313" key="3">
    <source>
        <dbReference type="EMBL" id="GER03079.1"/>
    </source>
</evidence>
<proteinExistence type="predicted"/>
<dbReference type="NCBIfam" id="TIGR00121">
    <property type="entry name" value="birA_ligase"/>
    <property type="match status" value="1"/>
</dbReference>
<dbReference type="Proteomes" id="UP000324996">
    <property type="component" value="Unassembled WGS sequence"/>
</dbReference>
<protein>
    <submittedName>
        <fullName evidence="3">Biotin--[acetyl-CoA-carboxylase] ligase</fullName>
    </submittedName>
</protein>
<dbReference type="InterPro" id="IPR004143">
    <property type="entry name" value="BPL_LPL_catalytic"/>
</dbReference>
<evidence type="ECO:0000259" key="2">
    <source>
        <dbReference type="PROSITE" id="PS51733"/>
    </source>
</evidence>
<dbReference type="AlphaFoldDB" id="A0A5A7N7M4"/>
<feature type="domain" description="BPL/LPL catalytic" evidence="2">
    <location>
        <begin position="1"/>
        <end position="182"/>
    </location>
</feature>
<dbReference type="Gene3D" id="3.30.930.10">
    <property type="entry name" value="Bira Bifunctional Protein, Domain 2"/>
    <property type="match status" value="1"/>
</dbReference>
<dbReference type="PROSITE" id="PS51733">
    <property type="entry name" value="BPL_LPL_CATALYTIC"/>
    <property type="match status" value="1"/>
</dbReference>
<dbReference type="Pfam" id="PF03099">
    <property type="entry name" value="BPL_LplA_LipB"/>
    <property type="match status" value="1"/>
</dbReference>
<dbReference type="InterPro" id="IPR045864">
    <property type="entry name" value="aa-tRNA-synth_II/BPL/LPL"/>
</dbReference>
<evidence type="ECO:0000256" key="1">
    <source>
        <dbReference type="ARBA" id="ARBA00022598"/>
    </source>
</evidence>
<dbReference type="EMBL" id="BKCN01000002">
    <property type="protein sequence ID" value="GER03079.1"/>
    <property type="molecule type" value="Genomic_DNA"/>
</dbReference>